<accession>A0A8J5X955</accession>
<name>A0A8J5X955_DIALT</name>
<gene>
    <name evidence="2" type="ORF">KFE25_000174</name>
</gene>
<protein>
    <submittedName>
        <fullName evidence="2">Uncharacterized protein</fullName>
    </submittedName>
</protein>
<dbReference type="Proteomes" id="UP000751190">
    <property type="component" value="Unassembled WGS sequence"/>
</dbReference>
<reference evidence="2" key="1">
    <citation type="submission" date="2021-05" db="EMBL/GenBank/DDBJ databases">
        <title>The genome of the haptophyte Pavlova lutheri (Diacronema luteri, Pavlovales) - a model for lipid biosynthesis in eukaryotic algae.</title>
        <authorList>
            <person name="Hulatt C.J."/>
            <person name="Posewitz M.C."/>
        </authorList>
    </citation>
    <scope>NUCLEOTIDE SEQUENCE</scope>
    <source>
        <strain evidence="2">NIVA-4/92</strain>
    </source>
</reference>
<evidence type="ECO:0000256" key="1">
    <source>
        <dbReference type="SAM" id="MobiDB-lite"/>
    </source>
</evidence>
<keyword evidence="3" id="KW-1185">Reference proteome</keyword>
<proteinExistence type="predicted"/>
<dbReference type="OrthoDB" id="10248735at2759"/>
<organism evidence="2 3">
    <name type="scientific">Diacronema lutheri</name>
    <name type="common">Unicellular marine alga</name>
    <name type="synonym">Monochrysis lutheri</name>
    <dbReference type="NCBI Taxonomy" id="2081491"/>
    <lineage>
        <taxon>Eukaryota</taxon>
        <taxon>Haptista</taxon>
        <taxon>Haptophyta</taxon>
        <taxon>Pavlovophyceae</taxon>
        <taxon>Pavlovales</taxon>
        <taxon>Pavlovaceae</taxon>
        <taxon>Diacronema</taxon>
    </lineage>
</organism>
<evidence type="ECO:0000313" key="3">
    <source>
        <dbReference type="Proteomes" id="UP000751190"/>
    </source>
</evidence>
<dbReference type="AlphaFoldDB" id="A0A8J5X955"/>
<comment type="caution">
    <text evidence="2">The sequence shown here is derived from an EMBL/GenBank/DDBJ whole genome shotgun (WGS) entry which is preliminary data.</text>
</comment>
<dbReference type="EMBL" id="JAGTXO010000014">
    <property type="protein sequence ID" value="KAG8464006.1"/>
    <property type="molecule type" value="Genomic_DNA"/>
</dbReference>
<evidence type="ECO:0000313" key="2">
    <source>
        <dbReference type="EMBL" id="KAG8464006.1"/>
    </source>
</evidence>
<feature type="region of interest" description="Disordered" evidence="1">
    <location>
        <begin position="84"/>
        <end position="106"/>
    </location>
</feature>
<sequence>MEIPLEEPGRYMSHAAHVEFGARMARRTVNVSFYARDIEGAQAGTRKRIKPRSRAEVTNPANPIYQPLERPTMGAREHAEALAADAERKRELEAERRRPAARSELEKLLSASNADLARRPAARERRHFRRTNYVGDIAGTQALTGVRMAEGTLSRRQLNPLEPAYDWGRARSGDVVASTATPGPRLAQEQPRRPPAPAARRAPLEAHIGPGMTLVLSRSSDLVHPQVQRATLRAERAAALAPSRSEAFADQMASARSFFHSGTPVGATHATLSRAAALTPPARDPALIVDRSLTTADVLGSMAHKAHRVAAGQPVRQRRTIRDPMVLMRDVDDGAQ</sequence>
<feature type="region of interest" description="Disordered" evidence="1">
    <location>
        <begin position="175"/>
        <end position="199"/>
    </location>
</feature>